<name>A0A7Z0WIJ6_9PSEU</name>
<gene>
    <name evidence="2" type="ORF">BLA60_28015</name>
</gene>
<evidence type="ECO:0000313" key="3">
    <source>
        <dbReference type="Proteomes" id="UP000185696"/>
    </source>
</evidence>
<reference evidence="2 3" key="1">
    <citation type="submission" date="2016-12" db="EMBL/GenBank/DDBJ databases">
        <title>The draft genome sequence of Actinophytocola xinjiangensis.</title>
        <authorList>
            <person name="Wang W."/>
            <person name="Yuan L."/>
        </authorList>
    </citation>
    <scope>NUCLEOTIDE SEQUENCE [LARGE SCALE GENOMIC DNA]</scope>
    <source>
        <strain evidence="2 3">CGMCC 4.4663</strain>
    </source>
</reference>
<dbReference type="Proteomes" id="UP000185696">
    <property type="component" value="Unassembled WGS sequence"/>
</dbReference>
<dbReference type="EMBL" id="MSIF01000016">
    <property type="protein sequence ID" value="OLF07408.1"/>
    <property type="molecule type" value="Genomic_DNA"/>
</dbReference>
<dbReference type="Pfam" id="PF02575">
    <property type="entry name" value="YbaB_DNA_bd"/>
    <property type="match status" value="1"/>
</dbReference>
<dbReference type="Gene3D" id="3.30.1310.10">
    <property type="entry name" value="Nucleoid-associated protein YbaB-like domain"/>
    <property type="match status" value="1"/>
</dbReference>
<dbReference type="InterPro" id="IPR004401">
    <property type="entry name" value="YbaB/EbfC"/>
</dbReference>
<dbReference type="AlphaFoldDB" id="A0A7Z0WIJ6"/>
<evidence type="ECO:0008006" key="4">
    <source>
        <dbReference type="Google" id="ProtNLM"/>
    </source>
</evidence>
<dbReference type="InterPro" id="IPR036894">
    <property type="entry name" value="YbaB-like_sf"/>
</dbReference>
<keyword evidence="3" id="KW-1185">Reference proteome</keyword>
<accession>A0A7Z0WIJ6</accession>
<feature type="region of interest" description="Disordered" evidence="1">
    <location>
        <begin position="107"/>
        <end position="146"/>
    </location>
</feature>
<proteinExistence type="predicted"/>
<sequence>MVEIERVLERLQERAERRASAADLAKQALATLTSTAESAGGAVRATVTASGGLSDLELGETTRHWAPAKVAQEVLRCVRLAQARLAEVAADTLADGANEDPLADYVVDRLRDGFPSPEPPDSPPPAREKSDDEYFDEHSVRPKNEW</sequence>
<evidence type="ECO:0000313" key="2">
    <source>
        <dbReference type="EMBL" id="OLF07408.1"/>
    </source>
</evidence>
<organism evidence="2 3">
    <name type="scientific">Actinophytocola xinjiangensis</name>
    <dbReference type="NCBI Taxonomy" id="485602"/>
    <lineage>
        <taxon>Bacteria</taxon>
        <taxon>Bacillati</taxon>
        <taxon>Actinomycetota</taxon>
        <taxon>Actinomycetes</taxon>
        <taxon>Pseudonocardiales</taxon>
        <taxon>Pseudonocardiaceae</taxon>
    </lineage>
</organism>
<feature type="compositionally biased region" description="Basic and acidic residues" evidence="1">
    <location>
        <begin position="126"/>
        <end position="146"/>
    </location>
</feature>
<dbReference type="GO" id="GO:0003677">
    <property type="term" value="F:DNA binding"/>
    <property type="evidence" value="ECO:0007669"/>
    <property type="project" value="InterPro"/>
</dbReference>
<feature type="compositionally biased region" description="Pro residues" evidence="1">
    <location>
        <begin position="116"/>
        <end position="125"/>
    </location>
</feature>
<protein>
    <recommendedName>
        <fullName evidence="4">YbaB/EbfC DNA-binding family protein</fullName>
    </recommendedName>
</protein>
<evidence type="ECO:0000256" key="1">
    <source>
        <dbReference type="SAM" id="MobiDB-lite"/>
    </source>
</evidence>
<comment type="caution">
    <text evidence="2">The sequence shown here is derived from an EMBL/GenBank/DDBJ whole genome shotgun (WGS) entry which is preliminary data.</text>
</comment>